<dbReference type="GO" id="GO:0040029">
    <property type="term" value="P:epigenetic regulation of gene expression"/>
    <property type="evidence" value="ECO:0007669"/>
    <property type="project" value="TreeGrafter"/>
</dbReference>
<organism evidence="3 4">
    <name type="scientific">Halonotius terrestris</name>
    <dbReference type="NCBI Taxonomy" id="2487750"/>
    <lineage>
        <taxon>Archaea</taxon>
        <taxon>Methanobacteriati</taxon>
        <taxon>Methanobacteriota</taxon>
        <taxon>Stenosarchaea group</taxon>
        <taxon>Halobacteria</taxon>
        <taxon>Halobacteriales</taxon>
        <taxon>Haloferacaceae</taxon>
        <taxon>Halonotius</taxon>
    </lineage>
</organism>
<evidence type="ECO:0000313" key="3">
    <source>
        <dbReference type="EMBL" id="TQQ82886.1"/>
    </source>
</evidence>
<dbReference type="RefSeq" id="WP_142979151.1">
    <property type="nucleotide sequence ID" value="NZ_RKLU01000002.1"/>
</dbReference>
<sequence length="335" mass="36115">MQFGYSEACLEHETGERHPETADRLRAIRRSLKHKHHVEYTDAPAATPEDVRAVHDGSYVLELEDFCEDGGGNWDRDTVASEGTWEAALQSAGLARWAAREAIEGASGRETPFSLGRPPGHHAVARKAMGFCFFNNAAVAAQSLLDDDTVERVAIFDWDVHHGNGTQDIFYDSGSVFYGSIHEEGIYPGSGEVEETGTGDGEGSTLNAPLPAGAGDADYLHVIDDALDPALGAYDPDLVIVSAGFDAHEHDPISRHRVTTEGYALMTDRLRDIADASDAALAFVLEGGYGLDTLSDGVSMVHETFDGRDPIPCENGPDESTVEITDELRSKLGIE</sequence>
<proteinExistence type="predicted"/>
<dbReference type="InterPro" id="IPR037138">
    <property type="entry name" value="His_deacetylse_dom_sf"/>
</dbReference>
<dbReference type="Pfam" id="PF00850">
    <property type="entry name" value="Hist_deacetyl"/>
    <property type="match status" value="1"/>
</dbReference>
<dbReference type="InterPro" id="IPR000286">
    <property type="entry name" value="HDACs"/>
</dbReference>
<dbReference type="CDD" id="cd09992">
    <property type="entry name" value="HDAC_classII"/>
    <property type="match status" value="1"/>
</dbReference>
<protein>
    <submittedName>
        <fullName evidence="3">Histone deacetylase</fullName>
    </submittedName>
</protein>
<evidence type="ECO:0000313" key="4">
    <source>
        <dbReference type="Proteomes" id="UP000705823"/>
    </source>
</evidence>
<dbReference type="Gene3D" id="3.40.800.20">
    <property type="entry name" value="Histone deacetylase domain"/>
    <property type="match status" value="1"/>
</dbReference>
<evidence type="ECO:0000259" key="2">
    <source>
        <dbReference type="Pfam" id="PF00850"/>
    </source>
</evidence>
<evidence type="ECO:0000256" key="1">
    <source>
        <dbReference type="SAM" id="MobiDB-lite"/>
    </source>
</evidence>
<keyword evidence="4" id="KW-1185">Reference proteome</keyword>
<accession>A0A8J8PAV1</accession>
<dbReference type="InterPro" id="IPR023801">
    <property type="entry name" value="His_deacetylse_dom"/>
</dbReference>
<comment type="caution">
    <text evidence="3">The sequence shown here is derived from an EMBL/GenBank/DDBJ whole genome shotgun (WGS) entry which is preliminary data.</text>
</comment>
<dbReference type="OrthoDB" id="147549at2157"/>
<dbReference type="AlphaFoldDB" id="A0A8J8PAV1"/>
<dbReference type="PANTHER" id="PTHR10625:SF10">
    <property type="entry name" value="HISTONE DEACETYLASE HDAC1"/>
    <property type="match status" value="1"/>
</dbReference>
<dbReference type="SUPFAM" id="SSF52768">
    <property type="entry name" value="Arginase/deacetylase"/>
    <property type="match status" value="1"/>
</dbReference>
<dbReference type="PRINTS" id="PR01270">
    <property type="entry name" value="HDASUPER"/>
</dbReference>
<reference evidence="3" key="1">
    <citation type="submission" date="2019-02" db="EMBL/GenBank/DDBJ databases">
        <title>Halonotius sp. a new haloarchaeum isolated from saline soil.</title>
        <authorList>
            <person name="Duran-Viseras A."/>
            <person name="Sanchez-Porro C."/>
            <person name="Ventosa A."/>
        </authorList>
    </citation>
    <scope>NUCLEOTIDE SEQUENCE</scope>
    <source>
        <strain evidence="3">F15B</strain>
    </source>
</reference>
<dbReference type="InterPro" id="IPR023696">
    <property type="entry name" value="Ureohydrolase_dom_sf"/>
</dbReference>
<dbReference type="EMBL" id="RKLU01000002">
    <property type="protein sequence ID" value="TQQ82886.1"/>
    <property type="molecule type" value="Genomic_DNA"/>
</dbReference>
<feature type="compositionally biased region" description="Basic and acidic residues" evidence="1">
    <location>
        <begin position="9"/>
        <end position="20"/>
    </location>
</feature>
<name>A0A8J8PAV1_9EURY</name>
<dbReference type="Proteomes" id="UP000705823">
    <property type="component" value="Unassembled WGS sequence"/>
</dbReference>
<feature type="region of interest" description="Disordered" evidence="1">
    <location>
        <begin position="1"/>
        <end position="20"/>
    </location>
</feature>
<dbReference type="GO" id="GO:0004407">
    <property type="term" value="F:histone deacetylase activity"/>
    <property type="evidence" value="ECO:0007669"/>
    <property type="project" value="TreeGrafter"/>
</dbReference>
<dbReference type="PANTHER" id="PTHR10625">
    <property type="entry name" value="HISTONE DEACETYLASE HDAC1-RELATED"/>
    <property type="match status" value="1"/>
</dbReference>
<gene>
    <name evidence="3" type="ORF">EGH24_05460</name>
</gene>
<feature type="domain" description="Histone deacetylase" evidence="2">
    <location>
        <begin position="18"/>
        <end position="303"/>
    </location>
</feature>